<organism evidence="11 12">
    <name type="scientific">Raineyella fluvialis</name>
    <dbReference type="NCBI Taxonomy" id="2662261"/>
    <lineage>
        <taxon>Bacteria</taxon>
        <taxon>Bacillati</taxon>
        <taxon>Actinomycetota</taxon>
        <taxon>Actinomycetes</taxon>
        <taxon>Propionibacteriales</taxon>
        <taxon>Propionibacteriaceae</taxon>
        <taxon>Raineyella</taxon>
    </lineage>
</organism>
<evidence type="ECO:0000256" key="6">
    <source>
        <dbReference type="ARBA" id="ARBA00071120"/>
    </source>
</evidence>
<evidence type="ECO:0000256" key="2">
    <source>
        <dbReference type="ARBA" id="ARBA00011881"/>
    </source>
</evidence>
<dbReference type="Pfam" id="PF13622">
    <property type="entry name" value="4HBT_3"/>
    <property type="match status" value="1"/>
</dbReference>
<dbReference type="CDD" id="cd03445">
    <property type="entry name" value="Thioesterase_II_repeat2"/>
    <property type="match status" value="1"/>
</dbReference>
<evidence type="ECO:0000313" key="12">
    <source>
        <dbReference type="Proteomes" id="UP000386847"/>
    </source>
</evidence>
<evidence type="ECO:0000256" key="7">
    <source>
        <dbReference type="ARBA" id="ARBA00079653"/>
    </source>
</evidence>
<evidence type="ECO:0000313" key="11">
    <source>
        <dbReference type="EMBL" id="QGF24789.1"/>
    </source>
</evidence>
<name>A0A5Q2FDA3_9ACTN</name>
<gene>
    <name evidence="11" type="ORF">Rai3103_15430</name>
</gene>
<dbReference type="InterPro" id="IPR025652">
    <property type="entry name" value="TesB_C"/>
</dbReference>
<dbReference type="GO" id="GO:0006637">
    <property type="term" value="P:acyl-CoA metabolic process"/>
    <property type="evidence" value="ECO:0007669"/>
    <property type="project" value="InterPro"/>
</dbReference>
<dbReference type="SUPFAM" id="SSF54637">
    <property type="entry name" value="Thioesterase/thiol ester dehydrase-isomerase"/>
    <property type="match status" value="2"/>
</dbReference>
<dbReference type="EMBL" id="CP045725">
    <property type="protein sequence ID" value="QGF24789.1"/>
    <property type="molecule type" value="Genomic_DNA"/>
</dbReference>
<dbReference type="InterPro" id="IPR003703">
    <property type="entry name" value="Acyl_CoA_thio"/>
</dbReference>
<comment type="subunit">
    <text evidence="2">Homotetramer.</text>
</comment>
<evidence type="ECO:0000256" key="4">
    <source>
        <dbReference type="ARBA" id="ARBA00023098"/>
    </source>
</evidence>
<feature type="region of interest" description="Disordered" evidence="8">
    <location>
        <begin position="115"/>
        <end position="138"/>
    </location>
</feature>
<evidence type="ECO:0000256" key="3">
    <source>
        <dbReference type="ARBA" id="ARBA00022801"/>
    </source>
</evidence>
<dbReference type="PANTHER" id="PTHR11066:SF34">
    <property type="entry name" value="ACYL-COENZYME A THIOESTERASE 8"/>
    <property type="match status" value="1"/>
</dbReference>
<dbReference type="KEGG" id="rain:Rai3103_15430"/>
<dbReference type="GO" id="GO:0009062">
    <property type="term" value="P:fatty acid catabolic process"/>
    <property type="evidence" value="ECO:0007669"/>
    <property type="project" value="TreeGrafter"/>
</dbReference>
<protein>
    <recommendedName>
        <fullName evidence="6">Acyl-CoA thioesterase 2</fullName>
    </recommendedName>
    <alternativeName>
        <fullName evidence="7">Thioesterase II</fullName>
    </alternativeName>
</protein>
<dbReference type="GO" id="GO:0047617">
    <property type="term" value="F:fatty acyl-CoA hydrolase activity"/>
    <property type="evidence" value="ECO:0007669"/>
    <property type="project" value="UniProtKB-EC"/>
</dbReference>
<dbReference type="FunFam" id="2.40.160.210:FF:000001">
    <property type="entry name" value="Acyl-CoA thioesterase II"/>
    <property type="match status" value="1"/>
</dbReference>
<keyword evidence="4" id="KW-0443">Lipid metabolism</keyword>
<dbReference type="InterPro" id="IPR029069">
    <property type="entry name" value="HotDog_dom_sf"/>
</dbReference>
<dbReference type="Gene3D" id="2.40.160.210">
    <property type="entry name" value="Acyl-CoA thioesterase, double hotdog domain"/>
    <property type="match status" value="1"/>
</dbReference>
<accession>A0A5Q2FDA3</accession>
<comment type="catalytic activity">
    <reaction evidence="5">
        <text>a fatty acyl-CoA + H2O = a fatty acid + CoA + H(+)</text>
        <dbReference type="Rhea" id="RHEA:16781"/>
        <dbReference type="ChEBI" id="CHEBI:15377"/>
        <dbReference type="ChEBI" id="CHEBI:15378"/>
        <dbReference type="ChEBI" id="CHEBI:28868"/>
        <dbReference type="ChEBI" id="CHEBI:57287"/>
        <dbReference type="ChEBI" id="CHEBI:77636"/>
        <dbReference type="EC" id="3.1.2.20"/>
    </reaction>
    <physiologicalReaction direction="left-to-right" evidence="5">
        <dbReference type="Rhea" id="RHEA:16782"/>
    </physiologicalReaction>
</comment>
<dbReference type="Proteomes" id="UP000386847">
    <property type="component" value="Chromosome"/>
</dbReference>
<feature type="domain" description="Acyl-CoA thioesterase-like N-terminal HotDog" evidence="10">
    <location>
        <begin position="33"/>
        <end position="108"/>
    </location>
</feature>
<sequence>MPKGIDELVDLMRLEEIEFGLYRGRNPRSGLQRVFGGQVLAQALAAAYFTVPTERRVHSLHAYFLRPGQYDAPLIYYVAMERDGRTFTTRSVTARQHGKQIFRLSASFKAPEEGLEHQDSLPPGIPGPDECPRLDGGPETERVYRRLGLPFLDVDEEWGVLDIRWVGEAKENSAHPSAQRFWYRTNGTIPDVGTDPVVNQRLHDCILAYLSDVSLLSTTLVTHGVSFSPELTAVSLDHSTWFHRPIRVDDWMLFEQVSPSASMAVGLALGRVFQDGELVSTQAQEGLIRRS</sequence>
<evidence type="ECO:0000256" key="1">
    <source>
        <dbReference type="ARBA" id="ARBA00006538"/>
    </source>
</evidence>
<evidence type="ECO:0000256" key="8">
    <source>
        <dbReference type="SAM" id="MobiDB-lite"/>
    </source>
</evidence>
<dbReference type="CDD" id="cd03444">
    <property type="entry name" value="Thioesterase_II_repeat1"/>
    <property type="match status" value="1"/>
</dbReference>
<evidence type="ECO:0000259" key="9">
    <source>
        <dbReference type="Pfam" id="PF02551"/>
    </source>
</evidence>
<dbReference type="AlphaFoldDB" id="A0A5Q2FDA3"/>
<dbReference type="InterPro" id="IPR049449">
    <property type="entry name" value="TesB_ACOT8-like_N"/>
</dbReference>
<proteinExistence type="inferred from homology"/>
<feature type="domain" description="Acyl-CoA thioesterase 2 C-terminal" evidence="9">
    <location>
        <begin position="178"/>
        <end position="287"/>
    </location>
</feature>
<keyword evidence="12" id="KW-1185">Reference proteome</keyword>
<dbReference type="RefSeq" id="WP_153573318.1">
    <property type="nucleotide sequence ID" value="NZ_CP045725.1"/>
</dbReference>
<evidence type="ECO:0000259" key="10">
    <source>
        <dbReference type="Pfam" id="PF13622"/>
    </source>
</evidence>
<keyword evidence="3" id="KW-0378">Hydrolase</keyword>
<evidence type="ECO:0000256" key="5">
    <source>
        <dbReference type="ARBA" id="ARBA00050943"/>
    </source>
</evidence>
<dbReference type="InterPro" id="IPR042171">
    <property type="entry name" value="Acyl-CoA_hotdog"/>
</dbReference>
<comment type="similarity">
    <text evidence="1">Belongs to the C/M/P thioester hydrolase family.</text>
</comment>
<dbReference type="PANTHER" id="PTHR11066">
    <property type="entry name" value="ACYL-COA THIOESTERASE"/>
    <property type="match status" value="1"/>
</dbReference>
<reference evidence="11 12" key="1">
    <citation type="submission" date="2019-10" db="EMBL/GenBank/DDBJ databases">
        <title>Genomic analysis of Raineyella sp. CBA3103.</title>
        <authorList>
            <person name="Roh S.W."/>
        </authorList>
    </citation>
    <scope>NUCLEOTIDE SEQUENCE [LARGE SCALE GENOMIC DNA]</scope>
    <source>
        <strain evidence="11 12">CBA3103</strain>
    </source>
</reference>
<dbReference type="Pfam" id="PF02551">
    <property type="entry name" value="Acyl_CoA_thio"/>
    <property type="match status" value="1"/>
</dbReference>